<dbReference type="InterPro" id="IPR011330">
    <property type="entry name" value="Glyco_hydro/deAcase_b/a-brl"/>
</dbReference>
<evidence type="ECO:0000256" key="3">
    <source>
        <dbReference type="SAM" id="SignalP"/>
    </source>
</evidence>
<dbReference type="GO" id="GO:0016810">
    <property type="term" value="F:hydrolase activity, acting on carbon-nitrogen (but not peptide) bonds"/>
    <property type="evidence" value="ECO:0007669"/>
    <property type="project" value="InterPro"/>
</dbReference>
<dbReference type="InterPro" id="IPR051398">
    <property type="entry name" value="Polysacch_Deacetylase"/>
</dbReference>
<dbReference type="InterPro" id="IPR002509">
    <property type="entry name" value="NODB_dom"/>
</dbReference>
<evidence type="ECO:0000313" key="5">
    <source>
        <dbReference type="EMBL" id="KGE03048.1"/>
    </source>
</evidence>
<keyword evidence="2 3" id="KW-0732">Signal</keyword>
<evidence type="ECO:0000313" key="6">
    <source>
        <dbReference type="Proteomes" id="UP000029640"/>
    </source>
</evidence>
<dbReference type="CDD" id="cd10973">
    <property type="entry name" value="CE4_DAC_u4_5s"/>
    <property type="match status" value="1"/>
</dbReference>
<dbReference type="GO" id="GO:0005576">
    <property type="term" value="C:extracellular region"/>
    <property type="evidence" value="ECO:0007669"/>
    <property type="project" value="UniProtKB-SubCell"/>
</dbReference>
<dbReference type="PROSITE" id="PS51020">
    <property type="entry name" value="SPONDIN"/>
    <property type="match status" value="1"/>
</dbReference>
<evidence type="ECO:0000256" key="2">
    <source>
        <dbReference type="ARBA" id="ARBA00022729"/>
    </source>
</evidence>
<accession>A0A095VPL8</accession>
<dbReference type="Pfam" id="PF01522">
    <property type="entry name" value="Polysacc_deac_1"/>
    <property type="match status" value="1"/>
</dbReference>
<evidence type="ECO:0000259" key="4">
    <source>
        <dbReference type="PROSITE" id="PS51020"/>
    </source>
</evidence>
<gene>
    <name evidence="5" type="ORF">HRUBRA_02365</name>
</gene>
<dbReference type="Gene3D" id="3.20.20.370">
    <property type="entry name" value="Glycoside hydrolase/deacetylase"/>
    <property type="match status" value="1"/>
</dbReference>
<dbReference type="AlphaFoldDB" id="A0A095VPL8"/>
<feature type="signal peptide" evidence="3">
    <location>
        <begin position="1"/>
        <end position="20"/>
    </location>
</feature>
<dbReference type="PANTHER" id="PTHR34216:SF3">
    <property type="entry name" value="POLY-BETA-1,6-N-ACETYL-D-GLUCOSAMINE N-DEACETYLASE"/>
    <property type="match status" value="1"/>
</dbReference>
<dbReference type="Proteomes" id="UP000029640">
    <property type="component" value="Unassembled WGS sequence"/>
</dbReference>
<dbReference type="SUPFAM" id="SSF88713">
    <property type="entry name" value="Glycoside hydrolase/deacetylase"/>
    <property type="match status" value="1"/>
</dbReference>
<reference evidence="5 6" key="1">
    <citation type="journal article" date="2014" name="Genome Announc.">
        <title>Genome Sequence of Gammaproteobacterial Pseudohaliea rubra Type Strain DSM 19751, Isolated from Coastal Seawater of the Mediterranean Sea.</title>
        <authorList>
            <person name="Spring S."/>
            <person name="Fiebig A."/>
            <person name="Riedel T."/>
            <person name="Goker M."/>
            <person name="Klenk H.P."/>
        </authorList>
    </citation>
    <scope>NUCLEOTIDE SEQUENCE [LARGE SCALE GENOMIC DNA]</scope>
    <source>
        <strain evidence="5 6">DSM 19751</strain>
    </source>
</reference>
<comment type="subcellular location">
    <subcellularLocation>
        <location evidence="1">Secreted</location>
    </subcellularLocation>
</comment>
<sequence>MVRRLALLFCLLGIAAGPLAAGGAGEGTGTGHGVILLYHRIAADGPDSTRVAPDRFEAHLDALVDGGYRVLPLAELLAGARAGTLPPRAVALTFDDAYRSILLGALPLLAERGLPFTVFVATGPVDAGFGSYLSWDELRQLAGSGLATFGGHSVSHGHLEARRDGEDDAGWRSRVRGEIVDSLERLKSELGDAVIDAHAHPYGEYSRATESLLAAEGLWGLAQQSGAVGPRVTPTRVPRFPLYHGADGDARLRMALATRPLALAAEAEPRVYLPPGMASPTRWRFRPSPGAWREQGLACYAADGRPLALSRSGAWVEVVLPEFRPGRNKVNCTAPATGGGYAWHARLWVRADAAGTWLRE</sequence>
<dbReference type="STRING" id="1265313.HRUBRA_02365"/>
<proteinExistence type="predicted"/>
<protein>
    <recommendedName>
        <fullName evidence="4">Spondin domain-containing protein</fullName>
    </recommendedName>
</protein>
<organism evidence="5 6">
    <name type="scientific">Pseudohaliea rubra DSM 19751</name>
    <dbReference type="NCBI Taxonomy" id="1265313"/>
    <lineage>
        <taxon>Bacteria</taxon>
        <taxon>Pseudomonadati</taxon>
        <taxon>Pseudomonadota</taxon>
        <taxon>Gammaproteobacteria</taxon>
        <taxon>Cellvibrionales</taxon>
        <taxon>Halieaceae</taxon>
        <taxon>Pseudohaliea</taxon>
    </lineage>
</organism>
<comment type="caution">
    <text evidence="5">The sequence shown here is derived from an EMBL/GenBank/DDBJ whole genome shotgun (WGS) entry which is preliminary data.</text>
</comment>
<dbReference type="HOGENOM" id="CLU_030024_0_1_6"/>
<dbReference type="EMBL" id="AUVB01000072">
    <property type="protein sequence ID" value="KGE03048.1"/>
    <property type="molecule type" value="Genomic_DNA"/>
</dbReference>
<dbReference type="PANTHER" id="PTHR34216">
    <property type="match status" value="1"/>
</dbReference>
<feature type="domain" description="Spondin" evidence="4">
    <location>
        <begin position="295"/>
        <end position="360"/>
    </location>
</feature>
<keyword evidence="6" id="KW-1185">Reference proteome</keyword>
<dbReference type="GO" id="GO:0005975">
    <property type="term" value="P:carbohydrate metabolic process"/>
    <property type="evidence" value="ECO:0007669"/>
    <property type="project" value="InterPro"/>
</dbReference>
<feature type="chain" id="PRO_5001919609" description="Spondin domain-containing protein" evidence="3">
    <location>
        <begin position="21"/>
        <end position="360"/>
    </location>
</feature>
<name>A0A095VPL8_9GAMM</name>
<dbReference type="RefSeq" id="WP_052094969.1">
    <property type="nucleotide sequence ID" value="NZ_KN234815.1"/>
</dbReference>
<dbReference type="eggNOG" id="COG0726">
    <property type="taxonomic scope" value="Bacteria"/>
</dbReference>
<evidence type="ECO:0000256" key="1">
    <source>
        <dbReference type="ARBA" id="ARBA00004613"/>
    </source>
</evidence>
<dbReference type="InterPro" id="IPR009465">
    <property type="entry name" value="Spondin_N"/>
</dbReference>